<dbReference type="OrthoDB" id="2166610at2"/>
<evidence type="ECO:0000313" key="2">
    <source>
        <dbReference type="Proteomes" id="UP000248214"/>
    </source>
</evidence>
<sequence length="71" mass="8693">MFKKKKRKLRRQKDEELIGLLDRIKTKSDQQESYLKNSIHHDGYTDSMARLEKAKYLFLLREARVRKTTFY</sequence>
<proteinExistence type="predicted"/>
<dbReference type="AlphaFoldDB" id="A0A323TG54"/>
<dbReference type="InterPro" id="IPR019644">
    <property type="entry name" value="DUF2508"/>
</dbReference>
<evidence type="ECO:0008006" key="3">
    <source>
        <dbReference type="Google" id="ProtNLM"/>
    </source>
</evidence>
<accession>A0A323TG54</accession>
<gene>
    <name evidence="1" type="ORF">CR194_19940</name>
</gene>
<keyword evidence="2" id="KW-1185">Reference proteome</keyword>
<reference evidence="1 2" key="1">
    <citation type="submission" date="2017-10" db="EMBL/GenBank/DDBJ databases">
        <title>Bacillus sp. nov., a halophilic bacterium isolated from a Keqin Lake.</title>
        <authorList>
            <person name="Wang H."/>
        </authorList>
    </citation>
    <scope>NUCLEOTIDE SEQUENCE [LARGE SCALE GENOMIC DNA]</scope>
    <source>
        <strain evidence="1 2">KQ-12</strain>
    </source>
</reference>
<dbReference type="Proteomes" id="UP000248214">
    <property type="component" value="Unassembled WGS sequence"/>
</dbReference>
<dbReference type="Pfam" id="PF10704">
    <property type="entry name" value="DUF2508"/>
    <property type="match status" value="1"/>
</dbReference>
<evidence type="ECO:0000313" key="1">
    <source>
        <dbReference type="EMBL" id="PYZ91523.1"/>
    </source>
</evidence>
<comment type="caution">
    <text evidence="1">The sequence shown here is derived from an EMBL/GenBank/DDBJ whole genome shotgun (WGS) entry which is preliminary data.</text>
</comment>
<protein>
    <recommendedName>
        <fullName evidence="3">DUF2508 domain-containing protein</fullName>
    </recommendedName>
</protein>
<dbReference type="EMBL" id="PDOD01000008">
    <property type="protein sequence ID" value="PYZ91523.1"/>
    <property type="molecule type" value="Genomic_DNA"/>
</dbReference>
<organism evidence="1 2">
    <name type="scientific">Salipaludibacillus keqinensis</name>
    <dbReference type="NCBI Taxonomy" id="2045207"/>
    <lineage>
        <taxon>Bacteria</taxon>
        <taxon>Bacillati</taxon>
        <taxon>Bacillota</taxon>
        <taxon>Bacilli</taxon>
        <taxon>Bacillales</taxon>
        <taxon>Bacillaceae</taxon>
    </lineage>
</organism>
<name>A0A323TG54_9BACI</name>
<dbReference type="RefSeq" id="WP_110612407.1">
    <property type="nucleotide sequence ID" value="NZ_PDOD01000008.1"/>
</dbReference>